<keyword evidence="3" id="KW-1185">Reference proteome</keyword>
<keyword evidence="1" id="KW-0812">Transmembrane</keyword>
<feature type="transmembrane region" description="Helical" evidence="1">
    <location>
        <begin position="6"/>
        <end position="30"/>
    </location>
</feature>
<gene>
    <name evidence="2" type="ORF">CAL20_02800</name>
</gene>
<sequence length="125" mass="13854">MEPDKILFFGITLKDAVLMLVPLGIGIMAPRLARVAKCGASKLARLLGRRWEYFMSLLLLAIAGYICGRYISDTRPATTFAIFAVFVGLSVYAAAIFLMVSAIRKQRGESQGQELQKKHKQNSDE</sequence>
<dbReference type="Proteomes" id="UP000216885">
    <property type="component" value="Unassembled WGS sequence"/>
</dbReference>
<proteinExistence type="predicted"/>
<dbReference type="RefSeq" id="WP_094837131.1">
    <property type="nucleotide sequence ID" value="NZ_NEVQ01000003.1"/>
</dbReference>
<keyword evidence="1" id="KW-0472">Membrane</keyword>
<reference evidence="2 3" key="1">
    <citation type="submission" date="2017-05" db="EMBL/GenBank/DDBJ databases">
        <title>Complete and WGS of Bordetella genogroups.</title>
        <authorList>
            <person name="Spilker T."/>
            <person name="LiPuma J."/>
        </authorList>
    </citation>
    <scope>NUCLEOTIDE SEQUENCE [LARGE SCALE GENOMIC DNA]</scope>
    <source>
        <strain evidence="2 3">AU9919</strain>
    </source>
</reference>
<evidence type="ECO:0000313" key="3">
    <source>
        <dbReference type="Proteomes" id="UP000216885"/>
    </source>
</evidence>
<feature type="transmembrane region" description="Helical" evidence="1">
    <location>
        <begin position="51"/>
        <end position="71"/>
    </location>
</feature>
<comment type="caution">
    <text evidence="2">The sequence shown here is derived from an EMBL/GenBank/DDBJ whole genome shotgun (WGS) entry which is preliminary data.</text>
</comment>
<evidence type="ECO:0000313" key="2">
    <source>
        <dbReference type="EMBL" id="OZI64600.1"/>
    </source>
</evidence>
<feature type="transmembrane region" description="Helical" evidence="1">
    <location>
        <begin position="77"/>
        <end position="100"/>
    </location>
</feature>
<dbReference type="EMBL" id="NEVQ01000003">
    <property type="protein sequence ID" value="OZI64600.1"/>
    <property type="molecule type" value="Genomic_DNA"/>
</dbReference>
<protein>
    <submittedName>
        <fullName evidence="2">Uncharacterized protein</fullName>
    </submittedName>
</protein>
<accession>A0A261UTL0</accession>
<name>A0A261UTL0_9BORD</name>
<evidence type="ECO:0000256" key="1">
    <source>
        <dbReference type="SAM" id="Phobius"/>
    </source>
</evidence>
<dbReference type="AlphaFoldDB" id="A0A261UTL0"/>
<organism evidence="2 3">
    <name type="scientific">Bordetella genomosp. 4</name>
    <dbReference type="NCBI Taxonomy" id="463044"/>
    <lineage>
        <taxon>Bacteria</taxon>
        <taxon>Pseudomonadati</taxon>
        <taxon>Pseudomonadota</taxon>
        <taxon>Betaproteobacteria</taxon>
        <taxon>Burkholderiales</taxon>
        <taxon>Alcaligenaceae</taxon>
        <taxon>Bordetella</taxon>
    </lineage>
</organism>
<keyword evidence="1" id="KW-1133">Transmembrane helix</keyword>